<feature type="compositionally biased region" description="Acidic residues" evidence="1">
    <location>
        <begin position="592"/>
        <end position="610"/>
    </location>
</feature>
<reference evidence="2" key="2">
    <citation type="journal article" date="2022" name="Microbiol. Resour. Announc.">
        <title>Metagenome Sequencing to Explore Phylogenomics of Terrestrial Cyanobacteria.</title>
        <authorList>
            <person name="Ward R.D."/>
            <person name="Stajich J.E."/>
            <person name="Johansen J.R."/>
            <person name="Huntemann M."/>
            <person name="Clum A."/>
            <person name="Foster B."/>
            <person name="Foster B."/>
            <person name="Roux S."/>
            <person name="Palaniappan K."/>
            <person name="Varghese N."/>
            <person name="Mukherjee S."/>
            <person name="Reddy T.B.K."/>
            <person name="Daum C."/>
            <person name="Copeland A."/>
            <person name="Chen I.A."/>
            <person name="Ivanova N.N."/>
            <person name="Kyrpides N.C."/>
            <person name="Shapiro N."/>
            <person name="Eloe-Fadrosh E.A."/>
            <person name="Pietrasiak N."/>
        </authorList>
    </citation>
    <scope>NUCLEOTIDE SEQUENCE</scope>
    <source>
        <strain evidence="2">CPER-KK1</strain>
    </source>
</reference>
<name>A0A951PKL7_9CYAN</name>
<feature type="region of interest" description="Disordered" evidence="1">
    <location>
        <begin position="322"/>
        <end position="342"/>
    </location>
</feature>
<dbReference type="AlphaFoldDB" id="A0A951PKL7"/>
<organism evidence="2 3">
    <name type="scientific">Symplocastrum torsivum CPER-KK1</name>
    <dbReference type="NCBI Taxonomy" id="450513"/>
    <lineage>
        <taxon>Bacteria</taxon>
        <taxon>Bacillati</taxon>
        <taxon>Cyanobacteriota</taxon>
        <taxon>Cyanophyceae</taxon>
        <taxon>Oscillatoriophycideae</taxon>
        <taxon>Oscillatoriales</taxon>
        <taxon>Microcoleaceae</taxon>
        <taxon>Symplocastrum</taxon>
    </lineage>
</organism>
<comment type="caution">
    <text evidence="2">The sequence shown here is derived from an EMBL/GenBank/DDBJ whole genome shotgun (WGS) entry which is preliminary data.</text>
</comment>
<feature type="compositionally biased region" description="Acidic residues" evidence="1">
    <location>
        <begin position="676"/>
        <end position="693"/>
    </location>
</feature>
<feature type="compositionally biased region" description="Polar residues" evidence="1">
    <location>
        <begin position="764"/>
        <end position="782"/>
    </location>
</feature>
<feature type="region of interest" description="Disordered" evidence="1">
    <location>
        <begin position="423"/>
        <end position="851"/>
    </location>
</feature>
<feature type="compositionally biased region" description="Acidic residues" evidence="1">
    <location>
        <begin position="644"/>
        <end position="663"/>
    </location>
</feature>
<feature type="compositionally biased region" description="Acidic residues" evidence="1">
    <location>
        <begin position="489"/>
        <end position="506"/>
    </location>
</feature>
<protein>
    <submittedName>
        <fullName evidence="2">Uncharacterized protein</fullName>
    </submittedName>
</protein>
<dbReference type="EMBL" id="JAHHIF010000012">
    <property type="protein sequence ID" value="MBW4544976.1"/>
    <property type="molecule type" value="Genomic_DNA"/>
</dbReference>
<feature type="compositionally biased region" description="Acidic residues" evidence="1">
    <location>
        <begin position="438"/>
        <end position="455"/>
    </location>
</feature>
<proteinExistence type="predicted"/>
<gene>
    <name evidence="2" type="ORF">KME25_11100</name>
</gene>
<dbReference type="Proteomes" id="UP000753908">
    <property type="component" value="Unassembled WGS sequence"/>
</dbReference>
<evidence type="ECO:0000313" key="3">
    <source>
        <dbReference type="Proteomes" id="UP000753908"/>
    </source>
</evidence>
<feature type="compositionally biased region" description="Low complexity" evidence="1">
    <location>
        <begin position="235"/>
        <end position="249"/>
    </location>
</feature>
<feature type="compositionally biased region" description="Acidic residues" evidence="1">
    <location>
        <begin position="540"/>
        <end position="558"/>
    </location>
</feature>
<feature type="compositionally biased region" description="Acidic residues" evidence="1">
    <location>
        <begin position="732"/>
        <end position="746"/>
    </location>
</feature>
<feature type="compositionally biased region" description="Acidic residues" evidence="1">
    <location>
        <begin position="703"/>
        <end position="721"/>
    </location>
</feature>
<feature type="compositionally biased region" description="Acidic residues" evidence="1">
    <location>
        <begin position="250"/>
        <end position="262"/>
    </location>
</feature>
<feature type="compositionally biased region" description="Acidic residues" evidence="1">
    <location>
        <begin position="783"/>
        <end position="792"/>
    </location>
</feature>
<feature type="compositionally biased region" description="Low complexity" evidence="1">
    <location>
        <begin position="611"/>
        <end position="620"/>
    </location>
</feature>
<accession>A0A951PKL7</accession>
<sequence length="851" mass="93138">MALSDDFREQLKAGNITEALALALSEAVELKITTWVASAEDDEADKAKPGHRLRTRINLIEGDIENEIGDQFLNDGRYKELHQFHLEQVAEGNKIIHNNLKSLQKLFEALVALRYQQEAPPSIELDSHPFENELLAPFDAVTDTSVVIEPPESVVEDSMVIPHTVTDEAIIDTGVVINPPESVVEDTVFPNTLIETEGATDADVDIELPLVVEDSAVIADTATEEEAAKAPPLPFEEQSSSSTTSVDSTTESESETDEDNWDDSVLDLLESLRVVSLSDEQSSNTGLGDDWESFVEQELESEPTALDSQENPDWGIFTLEDLELPPTSPAANIEASDSKTDEDWGDLVELEAEPVTLEASVSQEVEVFSLDDFESPPTSPVLNIEAPDAEIDEEDWGDLVEIEPEPATSEAPATQAVEVLAFNDSEPPPTSPTPNIEAPDEEIDEDWGDLVEPESEPATLEAPATQEVEVPSFEDFEPSTSSVPNVEAPDAEIDEEDWGDLVEIEPEPATSEAPATQAVEVLAFNDFDSPPTSPTPNIEAPDEEIDDEDWGDLVEPESEPATSEAPATQEVEVLAFNDFDSPPTSPTPNIEAPDEESDDEDWGDLVEPESEPTTSEASATQEVEVVSFEDFEPSNSPATNIEASDAEIDDEDWGDLVEPEPTPEPDQPIPSLDSLNLEEDEAWDEWVVEEPESIPDVPVADIESLDLGEDEDWGDLEEDTDPFAAPSALDELLPDVDINEDWDEFSAQELEPYSANPDPDSEFDLSQSLDDLTLEESASSATEDIDLSESLDTDSSTEQSVFEESDDFLQGITEPQEDSAIDPIDALFEDDEPKSVEKRVPPPHRFPNQNN</sequence>
<evidence type="ECO:0000313" key="2">
    <source>
        <dbReference type="EMBL" id="MBW4544976.1"/>
    </source>
</evidence>
<reference evidence="2" key="1">
    <citation type="submission" date="2021-05" db="EMBL/GenBank/DDBJ databases">
        <authorList>
            <person name="Pietrasiak N."/>
            <person name="Ward R."/>
            <person name="Stajich J.E."/>
            <person name="Kurbessoian T."/>
        </authorList>
    </citation>
    <scope>NUCLEOTIDE SEQUENCE</scope>
    <source>
        <strain evidence="2">CPER-KK1</strain>
    </source>
</reference>
<evidence type="ECO:0000256" key="1">
    <source>
        <dbReference type="SAM" id="MobiDB-lite"/>
    </source>
</evidence>
<feature type="region of interest" description="Disordered" evidence="1">
    <location>
        <begin position="223"/>
        <end position="262"/>
    </location>
</feature>
<feature type="compositionally biased region" description="Low complexity" evidence="1">
    <location>
        <begin position="559"/>
        <end position="568"/>
    </location>
</feature>